<dbReference type="OrthoDB" id="283384at2"/>
<feature type="domain" description="Glycosyl transferase family 1" evidence="1">
    <location>
        <begin position="262"/>
        <end position="400"/>
    </location>
</feature>
<evidence type="ECO:0000259" key="1">
    <source>
        <dbReference type="Pfam" id="PF00534"/>
    </source>
</evidence>
<dbReference type="CDD" id="cd03809">
    <property type="entry name" value="GT4_MtfB-like"/>
    <property type="match status" value="1"/>
</dbReference>
<reference evidence="3" key="1">
    <citation type="submission" date="2019-02" db="EMBL/GenBank/DDBJ databases">
        <title>Deep-cultivation of Planctomycetes and their phenomic and genomic characterization uncovers novel biology.</title>
        <authorList>
            <person name="Wiegand S."/>
            <person name="Jogler M."/>
            <person name="Boedeker C."/>
            <person name="Pinto D."/>
            <person name="Vollmers J."/>
            <person name="Rivas-Marin E."/>
            <person name="Kohn T."/>
            <person name="Peeters S.H."/>
            <person name="Heuer A."/>
            <person name="Rast P."/>
            <person name="Oberbeckmann S."/>
            <person name="Bunk B."/>
            <person name="Jeske O."/>
            <person name="Meyerdierks A."/>
            <person name="Storesund J.E."/>
            <person name="Kallscheuer N."/>
            <person name="Luecker S."/>
            <person name="Lage O.M."/>
            <person name="Pohl T."/>
            <person name="Merkel B.J."/>
            <person name="Hornburger P."/>
            <person name="Mueller R.-W."/>
            <person name="Bruemmer F."/>
            <person name="Labrenz M."/>
            <person name="Spormann A.M."/>
            <person name="Op den Camp H."/>
            <person name="Overmann J."/>
            <person name="Amann R."/>
            <person name="Jetten M.S.M."/>
            <person name="Mascher T."/>
            <person name="Medema M.H."/>
            <person name="Devos D.P."/>
            <person name="Kaster A.-K."/>
            <person name="Ovreas L."/>
            <person name="Rohde M."/>
            <person name="Galperin M.Y."/>
            <person name="Jogler C."/>
        </authorList>
    </citation>
    <scope>NUCLEOTIDE SEQUENCE [LARGE SCALE GENOMIC DNA]</scope>
    <source>
        <strain evidence="3">Pan97</strain>
    </source>
</reference>
<dbReference type="EMBL" id="CP036289">
    <property type="protein sequence ID" value="QDU77478.1"/>
    <property type="molecule type" value="Genomic_DNA"/>
</dbReference>
<keyword evidence="2" id="KW-0808">Transferase</keyword>
<protein>
    <submittedName>
        <fullName evidence="2">Glycosyltransferase Gtf1</fullName>
    </submittedName>
</protein>
<dbReference type="Gene3D" id="3.40.50.2000">
    <property type="entry name" value="Glycogen Phosphorylase B"/>
    <property type="match status" value="1"/>
</dbReference>
<dbReference type="AlphaFoldDB" id="A0A518CE33"/>
<name>A0A518CE33_9BACT</name>
<dbReference type="Proteomes" id="UP000318626">
    <property type="component" value="Chromosome"/>
</dbReference>
<accession>A0A518CE33</accession>
<dbReference type="PANTHER" id="PTHR46401:SF9">
    <property type="entry name" value="MANNOSYLTRANSFERASE A"/>
    <property type="match status" value="1"/>
</dbReference>
<evidence type="ECO:0000313" key="3">
    <source>
        <dbReference type="Proteomes" id="UP000318626"/>
    </source>
</evidence>
<dbReference type="SUPFAM" id="SSF53756">
    <property type="entry name" value="UDP-Glycosyltransferase/glycogen phosphorylase"/>
    <property type="match status" value="1"/>
</dbReference>
<sequence>MNPPIRRLLIDITHTASQDYHTGIQRVVRSLARESLAYSANPETKIECFPVIHIDGRFVHVDRWCAARGYSKSGRSWAAFCQDLVPNWVGTANRLKLNRLGTRIRKLLYPRTIDRFARKVIQRLRPPHVAVNPGTGDVILMPDSWWDLPELFEAIQSAQQNGAIVGAMVHDLIPIRFPEFFDGGMRTKFTPWMQRLVRTVDFILGDAQAGEDDLWRFIQEENAPIERHNVSHVRLGCDIGPVRQVDISKVPGNIRRLFAEREKAPYLMVSTIEVRKNHHYLLDAFELLWQEGVDVSLALVGRVGWKCDDLVARISNHPEVGKRLHFLDNVNDDALNYIYQRSKGFLFSSKAEGFGLPIVEAQHHGLHVFASDIPIFREVAGSGAQFFSLDDPSHLQRQIVAFENEQGWESKPSITVENEPWKAVFPKLVDVVAHLAGNLLEARSASASRAA</sequence>
<proteinExistence type="predicted"/>
<keyword evidence="3" id="KW-1185">Reference proteome</keyword>
<dbReference type="PANTHER" id="PTHR46401">
    <property type="entry name" value="GLYCOSYLTRANSFERASE WBBK-RELATED"/>
    <property type="match status" value="1"/>
</dbReference>
<dbReference type="KEGG" id="bvo:Pan97_45480"/>
<dbReference type="GO" id="GO:0016757">
    <property type="term" value="F:glycosyltransferase activity"/>
    <property type="evidence" value="ECO:0007669"/>
    <property type="project" value="InterPro"/>
</dbReference>
<dbReference type="Pfam" id="PF00534">
    <property type="entry name" value="Glycos_transf_1"/>
    <property type="match status" value="1"/>
</dbReference>
<dbReference type="InterPro" id="IPR001296">
    <property type="entry name" value="Glyco_trans_1"/>
</dbReference>
<evidence type="ECO:0000313" key="2">
    <source>
        <dbReference type="EMBL" id="QDU77478.1"/>
    </source>
</evidence>
<organism evidence="2 3">
    <name type="scientific">Bremerella volcania</name>
    <dbReference type="NCBI Taxonomy" id="2527984"/>
    <lineage>
        <taxon>Bacteria</taxon>
        <taxon>Pseudomonadati</taxon>
        <taxon>Planctomycetota</taxon>
        <taxon>Planctomycetia</taxon>
        <taxon>Pirellulales</taxon>
        <taxon>Pirellulaceae</taxon>
        <taxon>Bremerella</taxon>
    </lineage>
</organism>
<gene>
    <name evidence="2" type="primary">gtf1</name>
    <name evidence="2" type="ORF">Pan97_45480</name>
</gene>